<gene>
    <name evidence="2" type="ORF">LAUMK4_00947</name>
</gene>
<sequence>MALRRWRMASSGQALFQRPEGLSLVADGAECALAAPTVLWRRRLCRQGGPLAAVPALHTQSKPSPHTRCGGMTADSVGT</sequence>
<feature type="region of interest" description="Disordered" evidence="1">
    <location>
        <begin position="56"/>
        <end position="79"/>
    </location>
</feature>
<dbReference type="Proteomes" id="UP000271464">
    <property type="component" value="Unassembled WGS sequence"/>
</dbReference>
<organism evidence="2 3">
    <name type="scientific">Mycobacterium persicum</name>
    <dbReference type="NCBI Taxonomy" id="1487726"/>
    <lineage>
        <taxon>Bacteria</taxon>
        <taxon>Bacillati</taxon>
        <taxon>Actinomycetota</taxon>
        <taxon>Actinomycetes</taxon>
        <taxon>Mycobacteriales</taxon>
        <taxon>Mycobacteriaceae</taxon>
        <taxon>Mycobacterium</taxon>
    </lineage>
</organism>
<accession>A0ABY6RDS3</accession>
<evidence type="ECO:0000313" key="2">
    <source>
        <dbReference type="EMBL" id="VAZ89134.1"/>
    </source>
</evidence>
<comment type="caution">
    <text evidence="2">The sequence shown here is derived from an EMBL/GenBank/DDBJ whole genome shotgun (WGS) entry which is preliminary data.</text>
</comment>
<keyword evidence="3" id="KW-1185">Reference proteome</keyword>
<evidence type="ECO:0000256" key="1">
    <source>
        <dbReference type="SAM" id="MobiDB-lite"/>
    </source>
</evidence>
<name>A0ABY6RDS3_9MYCO</name>
<reference evidence="2 3" key="1">
    <citation type="submission" date="2018-09" db="EMBL/GenBank/DDBJ databases">
        <authorList>
            <person name="Tagini F."/>
        </authorList>
    </citation>
    <scope>NUCLEOTIDE SEQUENCE [LARGE SCALE GENOMIC DNA]</scope>
    <source>
        <strain evidence="2 3">MK4</strain>
    </source>
</reference>
<protein>
    <submittedName>
        <fullName evidence="2">Uncharacterized protein</fullName>
    </submittedName>
</protein>
<dbReference type="EMBL" id="UPHM01000018">
    <property type="protein sequence ID" value="VAZ89134.1"/>
    <property type="molecule type" value="Genomic_DNA"/>
</dbReference>
<evidence type="ECO:0000313" key="3">
    <source>
        <dbReference type="Proteomes" id="UP000271464"/>
    </source>
</evidence>
<proteinExistence type="predicted"/>